<dbReference type="SUPFAM" id="SSF57756">
    <property type="entry name" value="Retrovirus zinc finger-like domains"/>
    <property type="match status" value="2"/>
</dbReference>
<feature type="compositionally biased region" description="Basic and acidic residues" evidence="3">
    <location>
        <begin position="388"/>
        <end position="397"/>
    </location>
</feature>
<dbReference type="EMBL" id="JAPXFL010000001">
    <property type="protein sequence ID" value="KAK9513096.1"/>
    <property type="molecule type" value="Genomic_DNA"/>
</dbReference>
<evidence type="ECO:0000256" key="2">
    <source>
        <dbReference type="SAM" id="Coils"/>
    </source>
</evidence>
<keyword evidence="1" id="KW-0479">Metal-binding</keyword>
<evidence type="ECO:0000256" key="3">
    <source>
        <dbReference type="SAM" id="MobiDB-lite"/>
    </source>
</evidence>
<keyword evidence="1" id="KW-0863">Zinc-finger</keyword>
<comment type="caution">
    <text evidence="5">The sequence shown here is derived from an EMBL/GenBank/DDBJ whole genome shotgun (WGS) entry which is preliminary data.</text>
</comment>
<accession>A0AAW1DQ04</accession>
<gene>
    <name evidence="5" type="ORF">O3M35_001363</name>
</gene>
<name>A0AAW1DQ04_9HEMI</name>
<feature type="domain" description="CCHC-type" evidence="4">
    <location>
        <begin position="72"/>
        <end position="86"/>
    </location>
</feature>
<dbReference type="Proteomes" id="UP001461498">
    <property type="component" value="Unassembled WGS sequence"/>
</dbReference>
<dbReference type="InterPro" id="IPR036875">
    <property type="entry name" value="Znf_CCHC_sf"/>
</dbReference>
<dbReference type="GO" id="GO:0008270">
    <property type="term" value="F:zinc ion binding"/>
    <property type="evidence" value="ECO:0007669"/>
    <property type="project" value="UniProtKB-KW"/>
</dbReference>
<dbReference type="PROSITE" id="PS50158">
    <property type="entry name" value="ZF_CCHC"/>
    <property type="match status" value="3"/>
</dbReference>
<feature type="domain" description="CCHC-type" evidence="4">
    <location>
        <begin position="116"/>
        <end position="129"/>
    </location>
</feature>
<feature type="compositionally biased region" description="Low complexity" evidence="3">
    <location>
        <begin position="305"/>
        <end position="320"/>
    </location>
</feature>
<feature type="region of interest" description="Disordered" evidence="3">
    <location>
        <begin position="269"/>
        <end position="550"/>
    </location>
</feature>
<feature type="compositionally biased region" description="Polar residues" evidence="3">
    <location>
        <begin position="290"/>
        <end position="304"/>
    </location>
</feature>
<reference evidence="5 6" key="1">
    <citation type="submission" date="2022-12" db="EMBL/GenBank/DDBJ databases">
        <title>Chromosome-level genome assembly of true bugs.</title>
        <authorList>
            <person name="Ma L."/>
            <person name="Li H."/>
        </authorList>
    </citation>
    <scope>NUCLEOTIDE SEQUENCE [LARGE SCALE GENOMIC DNA]</scope>
    <source>
        <strain evidence="5">Lab_2022b</strain>
    </source>
</reference>
<protein>
    <recommendedName>
        <fullName evidence="4">CCHC-type domain-containing protein</fullName>
    </recommendedName>
</protein>
<keyword evidence="1" id="KW-0862">Zinc</keyword>
<evidence type="ECO:0000313" key="6">
    <source>
        <dbReference type="Proteomes" id="UP001461498"/>
    </source>
</evidence>
<feature type="domain" description="CCHC-type" evidence="4">
    <location>
        <begin position="30"/>
        <end position="45"/>
    </location>
</feature>
<dbReference type="GO" id="GO:0003676">
    <property type="term" value="F:nucleic acid binding"/>
    <property type="evidence" value="ECO:0007669"/>
    <property type="project" value="InterPro"/>
</dbReference>
<feature type="compositionally biased region" description="Polar residues" evidence="3">
    <location>
        <begin position="413"/>
        <end position="426"/>
    </location>
</feature>
<dbReference type="InterPro" id="IPR001878">
    <property type="entry name" value="Znf_CCHC"/>
</dbReference>
<dbReference type="AlphaFoldDB" id="A0AAW1DQ04"/>
<sequence>MGNDQAKVYKCDKCSEKHEGPCPRNFQISCHNCSKTGHIARDCPNIRTSRESSKAAVAKEAAAYLKASNALCYSCKCVGHFAKDCPMIRSRSEATNKPFVQKELSAAMAGPSKIVCYRCNKEGHFAKDCTCVVLEQDTVEKLKNQMQNLQKQDEKIKKLEETIANINIGESGKIANENKSVEIRTQSQTATGSPPGAVGPANILNPNNFPGPVPNFNGPLPPRPPMRCNFGPPQMPPPNNLYMQPGPNQMLPPNQGQWNDAANRNQFNMPNYGQPPRPLMNTVLQPPHQPQNYLQPMTNQQHVGQNQQQSQYNKSYQQNQKDNRSQEFNRQQRGRGRGNFQNRRGGGGRRDQGGDNNNTNNGNFRNNNSNRDKSTGRNRNDNNGNKSNFRDNRDQSRGRNRNNNAERKLFSNEEPTASKNNESEASTSDKDKTKNGGGDNRQKKNHQGVYKGGIHKDRQRAKTYRGDNRKDGVRNGPQKKNEESNGDSDSTSTGYETAPPAELKNKTRRARNKNEAHKKNNQLVDIGPAESGAATAPQEETEKPLSTENNLGKNEILKKYIGSDLPEFSEAILHGISLYQRVEGIMLMSDPTSDEPVIETAQHLFHIIEFKSKYPNAKSYYC</sequence>
<evidence type="ECO:0000259" key="4">
    <source>
        <dbReference type="PROSITE" id="PS50158"/>
    </source>
</evidence>
<dbReference type="PANTHER" id="PTHR47103:SF5">
    <property type="entry name" value="DNA-BINDING PROTEIN HEXBP-LIKE"/>
    <property type="match status" value="1"/>
</dbReference>
<dbReference type="Gene3D" id="4.10.60.10">
    <property type="entry name" value="Zinc finger, CCHC-type"/>
    <property type="match status" value="3"/>
</dbReference>
<evidence type="ECO:0000313" key="5">
    <source>
        <dbReference type="EMBL" id="KAK9513096.1"/>
    </source>
</evidence>
<organism evidence="5 6">
    <name type="scientific">Rhynocoris fuscipes</name>
    <dbReference type="NCBI Taxonomy" id="488301"/>
    <lineage>
        <taxon>Eukaryota</taxon>
        <taxon>Metazoa</taxon>
        <taxon>Ecdysozoa</taxon>
        <taxon>Arthropoda</taxon>
        <taxon>Hexapoda</taxon>
        <taxon>Insecta</taxon>
        <taxon>Pterygota</taxon>
        <taxon>Neoptera</taxon>
        <taxon>Paraneoptera</taxon>
        <taxon>Hemiptera</taxon>
        <taxon>Heteroptera</taxon>
        <taxon>Panheteroptera</taxon>
        <taxon>Cimicomorpha</taxon>
        <taxon>Reduviidae</taxon>
        <taxon>Harpactorinae</taxon>
        <taxon>Harpactorini</taxon>
        <taxon>Rhynocoris</taxon>
    </lineage>
</organism>
<feature type="coiled-coil region" evidence="2">
    <location>
        <begin position="132"/>
        <end position="169"/>
    </location>
</feature>
<dbReference type="SMART" id="SM00343">
    <property type="entry name" value="ZnF_C2HC"/>
    <property type="match status" value="3"/>
</dbReference>
<keyword evidence="2" id="KW-0175">Coiled coil</keyword>
<dbReference type="PANTHER" id="PTHR47103">
    <property type="entry name" value="DNA-BINDING PROTEIN"/>
    <property type="match status" value="1"/>
</dbReference>
<keyword evidence="6" id="KW-1185">Reference proteome</keyword>
<dbReference type="Pfam" id="PF00098">
    <property type="entry name" value="zf-CCHC"/>
    <property type="match status" value="3"/>
</dbReference>
<feature type="compositionally biased region" description="Low complexity" evidence="3">
    <location>
        <begin position="354"/>
        <end position="369"/>
    </location>
</feature>
<feature type="compositionally biased region" description="Basic and acidic residues" evidence="3">
    <location>
        <begin position="370"/>
        <end position="380"/>
    </location>
</feature>
<evidence type="ECO:0000256" key="1">
    <source>
        <dbReference type="PROSITE-ProRule" id="PRU00047"/>
    </source>
</evidence>
<proteinExistence type="predicted"/>
<feature type="compositionally biased region" description="Basic and acidic residues" evidence="3">
    <location>
        <begin position="464"/>
        <end position="483"/>
    </location>
</feature>